<gene>
    <name evidence="3" type="ORF">C7S16_3766</name>
</gene>
<accession>A0AAW9D104</accession>
<dbReference type="EMBL" id="QXCT01000002">
    <property type="protein sequence ID" value="MDW9254943.1"/>
    <property type="molecule type" value="Genomic_DNA"/>
</dbReference>
<protein>
    <recommendedName>
        <fullName evidence="2">Peptidase S50 domain-containing protein</fullName>
    </recommendedName>
</protein>
<organism evidence="3 4">
    <name type="scientific">Burkholderia thailandensis</name>
    <dbReference type="NCBI Taxonomy" id="57975"/>
    <lineage>
        <taxon>Bacteria</taxon>
        <taxon>Pseudomonadati</taxon>
        <taxon>Pseudomonadota</taxon>
        <taxon>Betaproteobacteria</taxon>
        <taxon>Burkholderiales</taxon>
        <taxon>Burkholderiaceae</taxon>
        <taxon>Burkholderia</taxon>
        <taxon>pseudomallei group</taxon>
    </lineage>
</organism>
<evidence type="ECO:0000259" key="2">
    <source>
        <dbReference type="PROSITE" id="PS51548"/>
    </source>
</evidence>
<sequence>MPNVERPQQRAPIAHFADALRSVDFAMSAASTRTARMRPARIRRSANAAPRDGNSAGRPLD</sequence>
<proteinExistence type="predicted"/>
<evidence type="ECO:0000313" key="3">
    <source>
        <dbReference type="EMBL" id="MDW9254943.1"/>
    </source>
</evidence>
<name>A0AAW9D104_BURTH</name>
<dbReference type="PROSITE" id="PS51548">
    <property type="entry name" value="BIRNAVIRUS_VP4_PRO"/>
    <property type="match status" value="1"/>
</dbReference>
<feature type="domain" description="Peptidase S50" evidence="2">
    <location>
        <begin position="1"/>
        <end position="28"/>
    </location>
</feature>
<dbReference type="AlphaFoldDB" id="A0AAW9D104"/>
<feature type="compositionally biased region" description="Basic residues" evidence="1">
    <location>
        <begin position="35"/>
        <end position="44"/>
    </location>
</feature>
<feature type="region of interest" description="Disordered" evidence="1">
    <location>
        <begin position="30"/>
        <end position="61"/>
    </location>
</feature>
<reference evidence="3" key="1">
    <citation type="submission" date="2018-08" db="EMBL/GenBank/DDBJ databases">
        <title>Identification of Burkholderia cepacia strains that express a Burkholderia pseudomallei-like capsular polysaccharide.</title>
        <authorList>
            <person name="Burtnick M.N."/>
            <person name="Vongsouvath M."/>
            <person name="Newton P."/>
            <person name="Wuthiekanun V."/>
            <person name="Limmathurotsakul D."/>
            <person name="Brett P.J."/>
            <person name="Chantratita N."/>
            <person name="Dance D.A."/>
        </authorList>
    </citation>
    <scope>NUCLEOTIDE SEQUENCE</scope>
    <source>
        <strain evidence="3">SBXCC001</strain>
    </source>
</reference>
<dbReference type="Proteomes" id="UP001272137">
    <property type="component" value="Unassembled WGS sequence"/>
</dbReference>
<evidence type="ECO:0000256" key="1">
    <source>
        <dbReference type="SAM" id="MobiDB-lite"/>
    </source>
</evidence>
<comment type="caution">
    <text evidence="3">The sequence shown here is derived from an EMBL/GenBank/DDBJ whole genome shotgun (WGS) entry which is preliminary data.</text>
</comment>
<evidence type="ECO:0000313" key="4">
    <source>
        <dbReference type="Proteomes" id="UP001272137"/>
    </source>
</evidence>
<dbReference type="InterPro" id="IPR025775">
    <property type="entry name" value="Birna_VP4_Prtase_dom"/>
</dbReference>